<evidence type="ECO:0000256" key="5">
    <source>
        <dbReference type="ARBA" id="ARBA00022989"/>
    </source>
</evidence>
<evidence type="ECO:0000256" key="1">
    <source>
        <dbReference type="ARBA" id="ARBA00004141"/>
    </source>
</evidence>
<dbReference type="PRINTS" id="PR00783">
    <property type="entry name" value="MINTRINSICP"/>
</dbReference>
<dbReference type="OrthoDB" id="3222at2759"/>
<dbReference type="AlphaFoldDB" id="A0A0M3KCP2"/>
<reference evidence="10 11" key="2">
    <citation type="submission" date="2018-11" db="EMBL/GenBank/DDBJ databases">
        <authorList>
            <consortium name="Pathogen Informatics"/>
        </authorList>
    </citation>
    <scope>NUCLEOTIDE SEQUENCE [LARGE SCALE GENOMIC DNA]</scope>
</reference>
<dbReference type="GO" id="GO:0015254">
    <property type="term" value="F:glycerol channel activity"/>
    <property type="evidence" value="ECO:0007669"/>
    <property type="project" value="TreeGrafter"/>
</dbReference>
<sequence>MSDESIIRLSIDENMQKFCNQLLLLINGLQLGGLGSKAQYILSKQLQNTWISVNLGGGLSLAFAVYAGYHISGAHLNPAVSFAFFTMGRLSAIKLAVYCLAQICGAFVAAMLVYFTYFDSLNNYDGGERKTTGALATAGIFASYPQEYLSIGNGLFDQVC</sequence>
<evidence type="ECO:0000256" key="6">
    <source>
        <dbReference type="ARBA" id="ARBA00023136"/>
    </source>
</evidence>
<dbReference type="InterPro" id="IPR000425">
    <property type="entry name" value="MIP"/>
</dbReference>
<keyword evidence="4 8" id="KW-0812">Transmembrane</keyword>
<dbReference type="InterPro" id="IPR023271">
    <property type="entry name" value="Aquaporin-like"/>
</dbReference>
<dbReference type="GO" id="GO:0015250">
    <property type="term" value="F:water channel activity"/>
    <property type="evidence" value="ECO:0007669"/>
    <property type="project" value="TreeGrafter"/>
</dbReference>
<evidence type="ECO:0000313" key="10">
    <source>
        <dbReference type="EMBL" id="VDK63491.1"/>
    </source>
</evidence>
<proteinExistence type="inferred from homology"/>
<evidence type="ECO:0000256" key="2">
    <source>
        <dbReference type="ARBA" id="ARBA00006175"/>
    </source>
</evidence>
<feature type="transmembrane region" description="Helical" evidence="9">
    <location>
        <begin position="95"/>
        <end position="117"/>
    </location>
</feature>
<keyword evidence="3 8" id="KW-0813">Transport</keyword>
<evidence type="ECO:0000313" key="11">
    <source>
        <dbReference type="Proteomes" id="UP000267096"/>
    </source>
</evidence>
<evidence type="ECO:0000313" key="12">
    <source>
        <dbReference type="WBParaSite" id="ASIM_0001874301-mRNA-1"/>
    </source>
</evidence>
<protein>
    <submittedName>
        <fullName evidence="12">Aquaporin</fullName>
    </submittedName>
</protein>
<evidence type="ECO:0000256" key="9">
    <source>
        <dbReference type="SAM" id="Phobius"/>
    </source>
</evidence>
<organism evidence="12">
    <name type="scientific">Anisakis simplex</name>
    <name type="common">Herring worm</name>
    <dbReference type="NCBI Taxonomy" id="6269"/>
    <lineage>
        <taxon>Eukaryota</taxon>
        <taxon>Metazoa</taxon>
        <taxon>Ecdysozoa</taxon>
        <taxon>Nematoda</taxon>
        <taxon>Chromadorea</taxon>
        <taxon>Rhabditida</taxon>
        <taxon>Spirurina</taxon>
        <taxon>Ascaridomorpha</taxon>
        <taxon>Ascaridoidea</taxon>
        <taxon>Anisakidae</taxon>
        <taxon>Anisakis</taxon>
        <taxon>Anisakis simplex complex</taxon>
    </lineage>
</organism>
<dbReference type="EMBL" id="UYRR01035085">
    <property type="protein sequence ID" value="VDK63491.1"/>
    <property type="molecule type" value="Genomic_DNA"/>
</dbReference>
<dbReference type="Proteomes" id="UP000267096">
    <property type="component" value="Unassembled WGS sequence"/>
</dbReference>
<gene>
    <name evidence="10" type="ORF">ASIM_LOCUS18139</name>
</gene>
<evidence type="ECO:0000256" key="7">
    <source>
        <dbReference type="ARBA" id="ARBA00045280"/>
    </source>
</evidence>
<dbReference type="GO" id="GO:0016323">
    <property type="term" value="C:basolateral plasma membrane"/>
    <property type="evidence" value="ECO:0007669"/>
    <property type="project" value="TreeGrafter"/>
</dbReference>
<keyword evidence="5 9" id="KW-1133">Transmembrane helix</keyword>
<keyword evidence="11" id="KW-1185">Reference proteome</keyword>
<keyword evidence="6 9" id="KW-0472">Membrane</keyword>
<dbReference type="WBParaSite" id="ASIM_0001874301-mRNA-1">
    <property type="protein sequence ID" value="ASIM_0001874301-mRNA-1"/>
    <property type="gene ID" value="ASIM_0001874301"/>
</dbReference>
<dbReference type="Gene3D" id="1.20.1080.10">
    <property type="entry name" value="Glycerol uptake facilitator protein"/>
    <property type="match status" value="1"/>
</dbReference>
<dbReference type="PROSITE" id="PS00221">
    <property type="entry name" value="MIP"/>
    <property type="match status" value="1"/>
</dbReference>
<evidence type="ECO:0000256" key="3">
    <source>
        <dbReference type="ARBA" id="ARBA00022448"/>
    </source>
</evidence>
<dbReference type="PANTHER" id="PTHR43829:SF27">
    <property type="entry name" value="AQUAPORIN-3"/>
    <property type="match status" value="1"/>
</dbReference>
<name>A0A0M3KCP2_ANISI</name>
<comment type="function">
    <text evidence="7">Aquaglyceroporin that may modulate the water content and osmolytes during anhydrobiosis.</text>
</comment>
<dbReference type="SUPFAM" id="SSF81338">
    <property type="entry name" value="Aquaporin-like"/>
    <property type="match status" value="1"/>
</dbReference>
<dbReference type="Pfam" id="PF00230">
    <property type="entry name" value="MIP"/>
    <property type="match status" value="1"/>
</dbReference>
<dbReference type="InterPro" id="IPR050363">
    <property type="entry name" value="MIP/Aquaporin"/>
</dbReference>
<evidence type="ECO:0000256" key="8">
    <source>
        <dbReference type="RuleBase" id="RU000477"/>
    </source>
</evidence>
<dbReference type="InterPro" id="IPR022357">
    <property type="entry name" value="MIP_CS"/>
</dbReference>
<accession>A0A0M3KCP2</accession>
<evidence type="ECO:0000256" key="4">
    <source>
        <dbReference type="ARBA" id="ARBA00022692"/>
    </source>
</evidence>
<comment type="similarity">
    <text evidence="2 8">Belongs to the MIP/aquaporin (TC 1.A.8) family.</text>
</comment>
<comment type="subcellular location">
    <subcellularLocation>
        <location evidence="1">Membrane</location>
        <topology evidence="1">Multi-pass membrane protein</topology>
    </subcellularLocation>
</comment>
<reference evidence="12" key="1">
    <citation type="submission" date="2017-02" db="UniProtKB">
        <authorList>
            <consortium name="WormBaseParasite"/>
        </authorList>
    </citation>
    <scope>IDENTIFICATION</scope>
</reference>
<dbReference type="PANTHER" id="PTHR43829">
    <property type="entry name" value="AQUAPORIN OR AQUAGLYCEROPORIN RELATED"/>
    <property type="match status" value="1"/>
</dbReference>